<dbReference type="InterPro" id="IPR053145">
    <property type="entry name" value="AB_hydrolase_Est10"/>
</dbReference>
<dbReference type="PANTHER" id="PTHR43265">
    <property type="entry name" value="ESTERASE ESTD"/>
    <property type="match status" value="1"/>
</dbReference>
<dbReference type="InterPro" id="IPR029058">
    <property type="entry name" value="AB_hydrolase_fold"/>
</dbReference>
<keyword evidence="3" id="KW-1185">Reference proteome</keyword>
<evidence type="ECO:0000313" key="3">
    <source>
        <dbReference type="Proteomes" id="UP000547458"/>
    </source>
</evidence>
<sequence>MADAIDVTAYSDGNRLAGTLYIPAQPRSLLLMHPGSGPSDRNNDSFFPPIRTALLGANIAVASFDKRGVGGSEGDWRQAGIELQGDDLCTCLQAVRELIPTVPSGVFGHSQGGWVVLEAASRSGADFAITSSGPAVSPNQQELFASKNALTARGLKDEQVAESVEFYTQILAQLSNGSPFASFEAWAATHRDPMNLLQNAGVFIPGDQAHWDLAASMGDYDPLVRLRNFDLPLLAIFGSEDHGVPVAQSISILRRSVPASLLQTSVIQGGNHRIKRRPTGDLAPGYLKTVLAFIENHS</sequence>
<evidence type="ECO:0000313" key="2">
    <source>
        <dbReference type="EMBL" id="NJC23687.1"/>
    </source>
</evidence>
<dbReference type="SUPFAM" id="SSF53474">
    <property type="entry name" value="alpha/beta-Hydrolases"/>
    <property type="match status" value="1"/>
</dbReference>
<reference evidence="2 3" key="1">
    <citation type="submission" date="2020-03" db="EMBL/GenBank/DDBJ databases">
        <title>Sequencing the genomes of 1000 actinobacteria strains.</title>
        <authorList>
            <person name="Klenk H.-P."/>
        </authorList>
    </citation>
    <scope>NUCLEOTIDE SEQUENCE [LARGE SCALE GENOMIC DNA]</scope>
    <source>
        <strain evidence="2 3">DSM 16403</strain>
    </source>
</reference>
<dbReference type="Gene3D" id="3.40.50.1820">
    <property type="entry name" value="alpha/beta hydrolase"/>
    <property type="match status" value="1"/>
</dbReference>
<comment type="caution">
    <text evidence="2">The sequence shown here is derived from an EMBL/GenBank/DDBJ whole genome shotgun (WGS) entry which is preliminary data.</text>
</comment>
<dbReference type="InterPro" id="IPR022742">
    <property type="entry name" value="Hydrolase_4"/>
</dbReference>
<dbReference type="EMBL" id="JAATJL010000001">
    <property type="protein sequence ID" value="NJC23687.1"/>
    <property type="molecule type" value="Genomic_DNA"/>
</dbReference>
<dbReference type="PANTHER" id="PTHR43265:SF1">
    <property type="entry name" value="ESTERASE ESTD"/>
    <property type="match status" value="1"/>
</dbReference>
<dbReference type="RefSeq" id="WP_167994962.1">
    <property type="nucleotide sequence ID" value="NZ_JAATJL010000001.1"/>
</dbReference>
<proteinExistence type="predicted"/>
<gene>
    <name evidence="2" type="ORF">BJ994_002763</name>
</gene>
<dbReference type="Pfam" id="PF12146">
    <property type="entry name" value="Hydrolase_4"/>
    <property type="match status" value="1"/>
</dbReference>
<accession>A0A846RU59</accession>
<protein>
    <recommendedName>
        <fullName evidence="1">Serine aminopeptidase S33 domain-containing protein</fullName>
    </recommendedName>
</protein>
<dbReference type="Proteomes" id="UP000547458">
    <property type="component" value="Unassembled WGS sequence"/>
</dbReference>
<evidence type="ECO:0000259" key="1">
    <source>
        <dbReference type="Pfam" id="PF12146"/>
    </source>
</evidence>
<dbReference type="AlphaFoldDB" id="A0A846RU59"/>
<feature type="domain" description="Serine aminopeptidase S33" evidence="1">
    <location>
        <begin position="52"/>
        <end position="274"/>
    </location>
</feature>
<name>A0A846RU59_9MICC</name>
<dbReference type="GO" id="GO:0052689">
    <property type="term" value="F:carboxylic ester hydrolase activity"/>
    <property type="evidence" value="ECO:0007669"/>
    <property type="project" value="TreeGrafter"/>
</dbReference>
<organism evidence="2 3">
    <name type="scientific">Arthrobacter pigmenti</name>
    <dbReference type="NCBI Taxonomy" id="271432"/>
    <lineage>
        <taxon>Bacteria</taxon>
        <taxon>Bacillati</taxon>
        <taxon>Actinomycetota</taxon>
        <taxon>Actinomycetes</taxon>
        <taxon>Micrococcales</taxon>
        <taxon>Micrococcaceae</taxon>
        <taxon>Arthrobacter</taxon>
    </lineage>
</organism>